<dbReference type="InterPro" id="IPR034593">
    <property type="entry name" value="DgoD-like"/>
</dbReference>
<proteinExistence type="predicted"/>
<dbReference type="InterPro" id="IPR036849">
    <property type="entry name" value="Enolase-like_C_sf"/>
</dbReference>
<dbReference type="SMART" id="SM00922">
    <property type="entry name" value="MR_MLE"/>
    <property type="match status" value="1"/>
</dbReference>
<protein>
    <submittedName>
        <fullName evidence="2">Galactonate dehydratase</fullName>
    </submittedName>
</protein>
<dbReference type="AlphaFoldDB" id="A0A158KJ18"/>
<dbReference type="SUPFAM" id="SSF51604">
    <property type="entry name" value="Enolase C-terminal domain-like"/>
    <property type="match status" value="1"/>
</dbReference>
<sequence length="375" mass="40540">MKIVDIKTTPLLIPYTRPYYWAHGVIRGASVILVEVHTDEGIVGYGESIASPSPTAIAAYIQEAAKLCIGRNPFGNARLMAEAYQRLFQGLGTCSSPRFSGQVFAGLEMALWDVMGKATGQPVHALLGGAVRDEIRYFGFAQGESTQEVVKDAVSLVDKGFDVIYFKVGLGDALDLETARAVRNAVGPNIRMRVDPNEHWTPIRLSKMARELLPLGVEVIEQPTHCESVSVLAQVQRTSPIPISADQSVFTPFDAFDVCRQQAADMIVVGLHETGGLTRMSKIAHIAEAAGINVCIHGLYETGITTAASNQIAATIPNLDDANQHMTRFLEWDIVASPDLTPNNGSLPVLKAPGLGFEIDWDAVERSKQAISQAS</sequence>
<reference evidence="2" key="1">
    <citation type="submission" date="2016-01" db="EMBL/GenBank/DDBJ databases">
        <authorList>
            <person name="Peeters C."/>
        </authorList>
    </citation>
    <scope>NUCLEOTIDE SEQUENCE [LARGE SCALE GENOMIC DNA]</scope>
    <source>
        <strain evidence="2">LMG 29317</strain>
    </source>
</reference>
<dbReference type="SUPFAM" id="SSF54826">
    <property type="entry name" value="Enolase N-terminal domain-like"/>
    <property type="match status" value="1"/>
</dbReference>
<evidence type="ECO:0000313" key="3">
    <source>
        <dbReference type="Proteomes" id="UP000055019"/>
    </source>
</evidence>
<dbReference type="Proteomes" id="UP000055019">
    <property type="component" value="Unassembled WGS sequence"/>
</dbReference>
<dbReference type="InterPro" id="IPR029065">
    <property type="entry name" value="Enolase_C-like"/>
</dbReference>
<gene>
    <name evidence="2" type="ORF">AWB74_05778</name>
</gene>
<dbReference type="Gene3D" id="3.30.390.10">
    <property type="entry name" value="Enolase-like, N-terminal domain"/>
    <property type="match status" value="1"/>
</dbReference>
<dbReference type="Pfam" id="PF02746">
    <property type="entry name" value="MR_MLE_N"/>
    <property type="match status" value="1"/>
</dbReference>
<dbReference type="Gene3D" id="3.20.20.120">
    <property type="entry name" value="Enolase-like C-terminal domain"/>
    <property type="match status" value="1"/>
</dbReference>
<feature type="domain" description="Mandelate racemase/muconate lactonizing enzyme C-terminal" evidence="1">
    <location>
        <begin position="147"/>
        <end position="242"/>
    </location>
</feature>
<dbReference type="EMBL" id="FCOM02000035">
    <property type="protein sequence ID" value="SAL80743.1"/>
    <property type="molecule type" value="Genomic_DNA"/>
</dbReference>
<dbReference type="CDD" id="cd03316">
    <property type="entry name" value="MR_like"/>
    <property type="match status" value="1"/>
</dbReference>
<dbReference type="Pfam" id="PF13378">
    <property type="entry name" value="MR_MLE_C"/>
    <property type="match status" value="1"/>
</dbReference>
<evidence type="ECO:0000259" key="1">
    <source>
        <dbReference type="SMART" id="SM00922"/>
    </source>
</evidence>
<dbReference type="PANTHER" id="PTHR48080">
    <property type="entry name" value="D-GALACTONATE DEHYDRATASE-RELATED"/>
    <property type="match status" value="1"/>
</dbReference>
<dbReference type="SFLD" id="SFLDS00001">
    <property type="entry name" value="Enolase"/>
    <property type="match status" value="1"/>
</dbReference>
<dbReference type="InterPro" id="IPR013341">
    <property type="entry name" value="Mandelate_racemase_N_dom"/>
</dbReference>
<comment type="caution">
    <text evidence="2">The sequence shown here is derived from an EMBL/GenBank/DDBJ whole genome shotgun (WGS) entry which is preliminary data.</text>
</comment>
<dbReference type="RefSeq" id="WP_061150060.1">
    <property type="nucleotide sequence ID" value="NZ_FCOM02000035.1"/>
</dbReference>
<dbReference type="InterPro" id="IPR013342">
    <property type="entry name" value="Mandelate_racemase_C"/>
</dbReference>
<dbReference type="OrthoDB" id="103536at2"/>
<name>A0A158KJ18_9BURK</name>
<keyword evidence="3" id="KW-1185">Reference proteome</keyword>
<dbReference type="SFLD" id="SFLDG00180">
    <property type="entry name" value="muconate_cycloisomerase"/>
    <property type="match status" value="1"/>
</dbReference>
<dbReference type="InterPro" id="IPR029017">
    <property type="entry name" value="Enolase-like_N"/>
</dbReference>
<organism evidence="2 3">
    <name type="scientific">Caballeronia arvi</name>
    <dbReference type="NCBI Taxonomy" id="1777135"/>
    <lineage>
        <taxon>Bacteria</taxon>
        <taxon>Pseudomonadati</taxon>
        <taxon>Pseudomonadota</taxon>
        <taxon>Betaproteobacteria</taxon>
        <taxon>Burkholderiales</taxon>
        <taxon>Burkholderiaceae</taxon>
        <taxon>Caballeronia</taxon>
    </lineage>
</organism>
<accession>A0A158KJ18</accession>
<evidence type="ECO:0000313" key="2">
    <source>
        <dbReference type="EMBL" id="SAL80743.1"/>
    </source>
</evidence>